<keyword evidence="5" id="KW-1185">Reference proteome</keyword>
<organism evidence="4 5">
    <name type="scientific">Pectinatus haikarae</name>
    <dbReference type="NCBI Taxonomy" id="349096"/>
    <lineage>
        <taxon>Bacteria</taxon>
        <taxon>Bacillati</taxon>
        <taxon>Bacillota</taxon>
        <taxon>Negativicutes</taxon>
        <taxon>Selenomonadales</taxon>
        <taxon>Selenomonadaceae</taxon>
        <taxon>Pectinatus</taxon>
    </lineage>
</organism>
<dbReference type="EMBL" id="JAUSUE010000008">
    <property type="protein sequence ID" value="MDQ0203659.1"/>
    <property type="molecule type" value="Genomic_DNA"/>
</dbReference>
<dbReference type="NCBIfam" id="NF009726">
    <property type="entry name" value="PRK13253.1"/>
    <property type="match status" value="1"/>
</dbReference>
<dbReference type="InterPro" id="IPR023439">
    <property type="entry name" value="Mal_deCO2ase/Cit_lyase_ACP"/>
</dbReference>
<protein>
    <submittedName>
        <fullName evidence="4">Citrate lyase subunit gamma (Acyl carrier protein)</fullName>
    </submittedName>
</protein>
<keyword evidence="3" id="KW-0597">Phosphoprotein</keyword>
<dbReference type="Pfam" id="PF06857">
    <property type="entry name" value="ACP"/>
    <property type="match status" value="1"/>
</dbReference>
<gene>
    <name evidence="4" type="ORF">J2S01_001376</name>
</gene>
<reference evidence="4 5" key="1">
    <citation type="submission" date="2023-07" db="EMBL/GenBank/DDBJ databases">
        <title>Genomic Encyclopedia of Type Strains, Phase IV (KMG-IV): sequencing the most valuable type-strain genomes for metagenomic binning, comparative biology and taxonomic classification.</title>
        <authorList>
            <person name="Goeker M."/>
        </authorList>
    </citation>
    <scope>NUCLEOTIDE SEQUENCE [LARGE SCALE GENOMIC DNA]</scope>
    <source>
        <strain evidence="4 5">DSM 16980</strain>
    </source>
</reference>
<accession>A0ABT9Y756</accession>
<evidence type="ECO:0000256" key="1">
    <source>
        <dbReference type="ARBA" id="ARBA00004496"/>
    </source>
</evidence>
<keyword evidence="2" id="KW-0963">Cytoplasm</keyword>
<dbReference type="Proteomes" id="UP001239167">
    <property type="component" value="Unassembled WGS sequence"/>
</dbReference>
<evidence type="ECO:0000256" key="2">
    <source>
        <dbReference type="ARBA" id="ARBA00022490"/>
    </source>
</evidence>
<dbReference type="GO" id="GO:0016829">
    <property type="term" value="F:lyase activity"/>
    <property type="evidence" value="ECO:0007669"/>
    <property type="project" value="UniProtKB-KW"/>
</dbReference>
<dbReference type="RefSeq" id="WP_196603194.1">
    <property type="nucleotide sequence ID" value="NZ_CP116940.1"/>
</dbReference>
<evidence type="ECO:0000256" key="3">
    <source>
        <dbReference type="ARBA" id="ARBA00022553"/>
    </source>
</evidence>
<comment type="caution">
    <text evidence="4">The sequence shown here is derived from an EMBL/GenBank/DDBJ whole genome shotgun (WGS) entry which is preliminary data.</text>
</comment>
<name>A0ABT9Y756_9FIRM</name>
<comment type="subcellular location">
    <subcellularLocation>
        <location evidence="1">Cytoplasm</location>
    </subcellularLocation>
</comment>
<dbReference type="NCBIfam" id="TIGR01608">
    <property type="entry name" value="citD"/>
    <property type="match status" value="1"/>
</dbReference>
<dbReference type="InterPro" id="IPR006495">
    <property type="entry name" value="CitD"/>
</dbReference>
<sequence>MIKVLKKTAQAGFEEKNDLIVEVSPLQAESGIIIELQSPVKNQYGSHIETLIKDTVAAEGFSDVQVNVSDKGAWDYTIKARIIAALERGMA</sequence>
<keyword evidence="4" id="KW-0456">Lyase</keyword>
<proteinExistence type="predicted"/>
<evidence type="ECO:0000313" key="4">
    <source>
        <dbReference type="EMBL" id="MDQ0203659.1"/>
    </source>
</evidence>
<evidence type="ECO:0000313" key="5">
    <source>
        <dbReference type="Proteomes" id="UP001239167"/>
    </source>
</evidence>